<dbReference type="AlphaFoldDB" id="A0AAV4V4T8"/>
<dbReference type="Proteomes" id="UP001054945">
    <property type="component" value="Unassembled WGS sequence"/>
</dbReference>
<keyword evidence="2" id="KW-1185">Reference proteome</keyword>
<gene>
    <name evidence="1" type="ORF">CEXT_65441</name>
</gene>
<proteinExistence type="predicted"/>
<evidence type="ECO:0000313" key="2">
    <source>
        <dbReference type="Proteomes" id="UP001054945"/>
    </source>
</evidence>
<reference evidence="1 2" key="1">
    <citation type="submission" date="2021-06" db="EMBL/GenBank/DDBJ databases">
        <title>Caerostris extrusa draft genome.</title>
        <authorList>
            <person name="Kono N."/>
            <person name="Arakawa K."/>
        </authorList>
    </citation>
    <scope>NUCLEOTIDE SEQUENCE [LARGE SCALE GENOMIC DNA]</scope>
</reference>
<dbReference type="EMBL" id="BPLR01013892">
    <property type="protein sequence ID" value="GIY64545.1"/>
    <property type="molecule type" value="Genomic_DNA"/>
</dbReference>
<name>A0AAV4V4T8_CAEEX</name>
<comment type="caution">
    <text evidence="1">The sequence shown here is derived from an EMBL/GenBank/DDBJ whole genome shotgun (WGS) entry which is preliminary data.</text>
</comment>
<organism evidence="1 2">
    <name type="scientific">Caerostris extrusa</name>
    <name type="common">Bark spider</name>
    <name type="synonym">Caerostris bankana</name>
    <dbReference type="NCBI Taxonomy" id="172846"/>
    <lineage>
        <taxon>Eukaryota</taxon>
        <taxon>Metazoa</taxon>
        <taxon>Ecdysozoa</taxon>
        <taxon>Arthropoda</taxon>
        <taxon>Chelicerata</taxon>
        <taxon>Arachnida</taxon>
        <taxon>Araneae</taxon>
        <taxon>Araneomorphae</taxon>
        <taxon>Entelegynae</taxon>
        <taxon>Araneoidea</taxon>
        <taxon>Araneidae</taxon>
        <taxon>Caerostris</taxon>
    </lineage>
</organism>
<protein>
    <submittedName>
        <fullName evidence="1">Uncharacterized protein</fullName>
    </submittedName>
</protein>
<evidence type="ECO:0000313" key="1">
    <source>
        <dbReference type="EMBL" id="GIY64545.1"/>
    </source>
</evidence>
<accession>A0AAV4V4T8</accession>
<sequence length="148" mass="17072">MKTYRTTLENKQKKPSLIFKILKKVQKDQLYRQTIRSVSKIAELILGHTTRGKVKSGSMENANLPQSRKMFHSNEHCNEMKDNYLHVCCTHTCSSVTEDISGPSYEGDGRELEPNFAGTRVKKNRCICETLPSNRKLERIRIAKPKFQ</sequence>